<feature type="region of interest" description="Disordered" evidence="1">
    <location>
        <begin position="36"/>
        <end position="92"/>
    </location>
</feature>
<protein>
    <submittedName>
        <fullName evidence="2">Uncharacterized protein</fullName>
    </submittedName>
</protein>
<name>A0A2N5VB89_9BASI</name>
<feature type="region of interest" description="Disordered" evidence="1">
    <location>
        <begin position="204"/>
        <end position="241"/>
    </location>
</feature>
<accession>A0A2N5VB89</accession>
<feature type="region of interest" description="Disordered" evidence="1">
    <location>
        <begin position="289"/>
        <end position="333"/>
    </location>
</feature>
<proteinExistence type="predicted"/>
<comment type="caution">
    <text evidence="2">The sequence shown here is derived from an EMBL/GenBank/DDBJ whole genome shotgun (WGS) entry which is preliminary data.</text>
</comment>
<evidence type="ECO:0000313" key="3">
    <source>
        <dbReference type="Proteomes" id="UP000235392"/>
    </source>
</evidence>
<feature type="compositionally biased region" description="Acidic residues" evidence="1">
    <location>
        <begin position="210"/>
        <end position="222"/>
    </location>
</feature>
<evidence type="ECO:0000313" key="2">
    <source>
        <dbReference type="EMBL" id="PLW47279.1"/>
    </source>
</evidence>
<reference evidence="2 3" key="1">
    <citation type="submission" date="2017-11" db="EMBL/GenBank/DDBJ databases">
        <title>De novo assembly and phasing of dikaryotic genomes from two isolates of Puccinia coronata f. sp. avenae, the causal agent of oat crown rust.</title>
        <authorList>
            <person name="Miller M.E."/>
            <person name="Zhang Y."/>
            <person name="Omidvar V."/>
            <person name="Sperschneider J."/>
            <person name="Schwessinger B."/>
            <person name="Raley C."/>
            <person name="Palmer J.M."/>
            <person name="Garnica D."/>
            <person name="Upadhyaya N."/>
            <person name="Rathjen J."/>
            <person name="Taylor J.M."/>
            <person name="Park R.F."/>
            <person name="Dodds P.N."/>
            <person name="Hirsch C.D."/>
            <person name="Kianian S.F."/>
            <person name="Figueroa M."/>
        </authorList>
    </citation>
    <scope>NUCLEOTIDE SEQUENCE [LARGE SCALE GENOMIC DNA]</scope>
    <source>
        <strain evidence="2">12SD80</strain>
    </source>
</reference>
<evidence type="ECO:0000256" key="1">
    <source>
        <dbReference type="SAM" id="MobiDB-lite"/>
    </source>
</evidence>
<feature type="compositionally biased region" description="Polar residues" evidence="1">
    <location>
        <begin position="289"/>
        <end position="316"/>
    </location>
</feature>
<dbReference type="EMBL" id="PGCI01000032">
    <property type="protein sequence ID" value="PLW47279.1"/>
    <property type="molecule type" value="Genomic_DNA"/>
</dbReference>
<dbReference type="Proteomes" id="UP000235392">
    <property type="component" value="Unassembled WGS sequence"/>
</dbReference>
<feature type="compositionally biased region" description="Polar residues" evidence="1">
    <location>
        <begin position="224"/>
        <end position="241"/>
    </location>
</feature>
<gene>
    <name evidence="2" type="ORF">PCASD_02612</name>
</gene>
<sequence length="567" mass="62701">MSSNKLLALWENLHQLSLNDYWNTKERNLLSQVGERLKKSIESSDSEDEGPPKQSNSTTQPAIIPQPSPTDPQQLSNPFNNTPASKSHGILAGGSRLSEDTLYRQVNYPESTPPPLRKNAQGHFSTLTAEGDKFLEFLQPHLTQKAPVRSPSPIRQQPDNTPFDKEAWLAEKRNRQQEQMTYNYLHGSYHNTMPANWSNYAELSDRDAEGETDNEDAMDLDSDVGSSHPKSTMVSSRPPNLSKTLLVNSRHYPKTPATNSATSLFTPYPTAVRPVPKSLADTVIRRIPQSTPHNQPEGSQPSLTPHKQPEGSQPSANGFDPVTVPKTTNTNLFRGTRLLSPVVAKRLNSAPPDKRQNKSMTPTISYHISRIITFLIPLVTPPPDKPHKEMSQIWRNLEMTLQMSERADILNVYNANSDPLITKDMLDESQVKDFRKDPRHAKVHFLAGTLSANLSPTKTAYSRFGNTIKGVQLLQYGKNPSKGWVPPTGKTSVAMQALASFQEAYTNLPQDMGLAVGGKDGLHLVMQHLYGAMAALAQLCCFGEAKLALTKVHKRTTAHALCGGGKT</sequence>
<dbReference type="AlphaFoldDB" id="A0A2N5VB89"/>
<organism evidence="2 3">
    <name type="scientific">Puccinia coronata f. sp. avenae</name>
    <dbReference type="NCBI Taxonomy" id="200324"/>
    <lineage>
        <taxon>Eukaryota</taxon>
        <taxon>Fungi</taxon>
        <taxon>Dikarya</taxon>
        <taxon>Basidiomycota</taxon>
        <taxon>Pucciniomycotina</taxon>
        <taxon>Pucciniomycetes</taxon>
        <taxon>Pucciniales</taxon>
        <taxon>Pucciniaceae</taxon>
        <taxon>Puccinia</taxon>
    </lineage>
</organism>
<feature type="compositionally biased region" description="Polar residues" evidence="1">
    <location>
        <begin position="71"/>
        <end position="85"/>
    </location>
</feature>